<keyword evidence="6 15" id="KW-0256">Endoplasmic reticulum</keyword>
<dbReference type="InParanoid" id="F2Z657"/>
<dbReference type="FunFam" id="2.130.10.10:FF:000597">
    <property type="entry name" value="Guanine nucleotide-exchange factor SEC12"/>
    <property type="match status" value="1"/>
</dbReference>
<name>F2Z657_KLULA</name>
<evidence type="ECO:0000256" key="5">
    <source>
        <dbReference type="ARBA" id="ARBA00022737"/>
    </source>
</evidence>
<dbReference type="InterPro" id="IPR001680">
    <property type="entry name" value="WD40_rpt"/>
</dbReference>
<sequence length="958" mass="104909">MGKEVDSTIYNIGYPVYGAKFLDNSTLLVAGGGGEGNNGIPNKISALKVDFQKKKIVKRFRELSLDDNDDSPTTLDYANNVILIGCNEGSEKIKSGKGNNHLRKYVFHNEHLKFVASIDLDGSSKPEEYTKLTYLSPDASVAAIASSKVPTVICIVNPTNLRETYEVETGNDVKDLHFSPDGKVLSYITASTLEVMSVVTGNFIVRKTDFDSNWKMSKIRFIDQDNVIIAATLAKGTGVVLIKVSLKSGVAKIVKSKIITSKFKGVTSLDVDPSGNLVALAGNENSVVIVTLRNFRIVKFFKQVHNFAITRLVFSPDSKLLASVSAANTVHILKVAPNLATSRSLMESFLTFLTNSVLVVIIAAAAYYVHEHNLHLKALDFMQEKYKKYTEKNDSSDYFVLHEYPQQTTLIGVINTDSSTSGHSESTTISFHSENTVGPMDTSADDFISYTTDTSLMDSGYTVTAEILDDNIVTKSEQYLSLESTEKVSFTSIIDEPSSGIIYEKINDDSLDHTDDITTHETEPETIAEGPSEMKDEEESNIADEPSLEKSNIEEPVTVVVKQAKTRTDLDLTPENIDKGSSEFSIEIEDIVPEEIIIHERTDKEETEVAIEKTEPSIDILPEEATQQEQTDHEENNIGIENNVEVALDITAEEVVSQDKTADEGPDLEIENEAEIAADIIAEKVTENRTDDEENDFGIENEAELSTEQSSEELDTEATSETLLVITTSEESNAIEQDDEKQTETSSELLMVSDTTEATSSVEASISFSEFSDDDIDNVSSLSELIEETSNTETVETTSLLVEDESEPSLYTKDNVSDTATATEILASSVAEELESVESEIASEDHIYVAHEVQSEDHYPGTSLQAEEDTATHIDQIKSNLDVELVTSTVVVTEIELSVATDKTELEESDISSAEKDTEAKSSFSSSTTISSSITKTADQESEFIVTVSEELTTSGSS</sequence>
<evidence type="ECO:0000256" key="15">
    <source>
        <dbReference type="RuleBase" id="RU369019"/>
    </source>
</evidence>
<evidence type="ECO:0000256" key="6">
    <source>
        <dbReference type="ARBA" id="ARBA00022824"/>
    </source>
</evidence>
<evidence type="ECO:0000256" key="7">
    <source>
        <dbReference type="ARBA" id="ARBA00022892"/>
    </source>
</evidence>
<keyword evidence="2" id="KW-0343">GTPase activation</keyword>
<feature type="region of interest" description="Disordered" evidence="16">
    <location>
        <begin position="902"/>
        <end position="942"/>
    </location>
</feature>
<protein>
    <recommendedName>
        <fullName evidence="15">Guanine nucleotide-exchange factor SEC12</fullName>
    </recommendedName>
</protein>
<dbReference type="GO" id="GO:0015031">
    <property type="term" value="P:protein transport"/>
    <property type="evidence" value="ECO:0007669"/>
    <property type="project" value="UniProtKB-KW"/>
</dbReference>
<dbReference type="STRING" id="284590.F2Z657"/>
<evidence type="ECO:0000256" key="13">
    <source>
        <dbReference type="ARBA" id="ARBA00023180"/>
    </source>
</evidence>
<dbReference type="GO" id="GO:0000139">
    <property type="term" value="C:Golgi membrane"/>
    <property type="evidence" value="ECO:0007669"/>
    <property type="project" value="UniProtKB-SubCell"/>
</dbReference>
<evidence type="ECO:0000256" key="4">
    <source>
        <dbReference type="ARBA" id="ARBA00022692"/>
    </source>
</evidence>
<evidence type="ECO:0000256" key="11">
    <source>
        <dbReference type="ARBA" id="ARBA00023034"/>
    </source>
</evidence>
<accession>F2Z657</accession>
<keyword evidence="10" id="KW-1133">Transmembrane helix</keyword>
<keyword evidence="9" id="KW-0735">Signal-anchor</keyword>
<dbReference type="FunCoup" id="F2Z657">
    <property type="interactions" value="243"/>
</dbReference>
<feature type="compositionally biased region" description="Low complexity" evidence="16">
    <location>
        <begin position="921"/>
        <end position="937"/>
    </location>
</feature>
<dbReference type="EMBL" id="CR382123">
    <property type="protein sequence ID" value="CAH01440.1"/>
    <property type="molecule type" value="Genomic_DNA"/>
</dbReference>
<dbReference type="eggNOG" id="KOG0771">
    <property type="taxonomic scope" value="Eukaryota"/>
</dbReference>
<evidence type="ECO:0000256" key="3">
    <source>
        <dbReference type="ARBA" id="ARBA00022574"/>
    </source>
</evidence>
<keyword evidence="13" id="KW-0325">Glycoprotein</keyword>
<keyword evidence="1 15" id="KW-0813">Transport</keyword>
<feature type="region of interest" description="Disordered" evidence="16">
    <location>
        <begin position="683"/>
        <end position="718"/>
    </location>
</feature>
<evidence type="ECO:0000256" key="8">
    <source>
        <dbReference type="ARBA" id="ARBA00022927"/>
    </source>
</evidence>
<dbReference type="PANTHER" id="PTHR23284">
    <property type="entry name" value="PROLACTIN REGULATORY ELEMENT BINDING PROTEIN"/>
    <property type="match status" value="1"/>
</dbReference>
<evidence type="ECO:0000256" key="9">
    <source>
        <dbReference type="ARBA" id="ARBA00022968"/>
    </source>
</evidence>
<dbReference type="SUPFAM" id="SSF50978">
    <property type="entry name" value="WD40 repeat-like"/>
    <property type="match status" value="1"/>
</dbReference>
<dbReference type="InterPro" id="IPR036322">
    <property type="entry name" value="WD40_repeat_dom_sf"/>
</dbReference>
<evidence type="ECO:0000256" key="10">
    <source>
        <dbReference type="ARBA" id="ARBA00022989"/>
    </source>
</evidence>
<evidence type="ECO:0000256" key="1">
    <source>
        <dbReference type="ARBA" id="ARBA00022448"/>
    </source>
</evidence>
<dbReference type="InterPro" id="IPR015943">
    <property type="entry name" value="WD40/YVTN_repeat-like_dom_sf"/>
</dbReference>
<dbReference type="GO" id="GO:0005789">
    <property type="term" value="C:endoplasmic reticulum membrane"/>
    <property type="evidence" value="ECO:0007669"/>
    <property type="project" value="UniProtKB-SubCell"/>
</dbReference>
<keyword evidence="11" id="KW-0333">Golgi apparatus</keyword>
<keyword evidence="3 15" id="KW-0853">WD repeat</keyword>
<dbReference type="InterPro" id="IPR045260">
    <property type="entry name" value="Sec12-like"/>
</dbReference>
<keyword evidence="12" id="KW-0472">Membrane</keyword>
<evidence type="ECO:0000313" key="17">
    <source>
        <dbReference type="EMBL" id="CAH01440.1"/>
    </source>
</evidence>
<feature type="region of interest" description="Disordered" evidence="16">
    <location>
        <begin position="728"/>
        <end position="747"/>
    </location>
</feature>
<feature type="compositionally biased region" description="Acidic residues" evidence="16">
    <location>
        <begin position="690"/>
        <end position="718"/>
    </location>
</feature>
<dbReference type="AlphaFoldDB" id="F2Z657"/>
<feature type="region of interest" description="Disordered" evidence="16">
    <location>
        <begin position="515"/>
        <end position="546"/>
    </location>
</feature>
<keyword evidence="5 15" id="KW-0677">Repeat</keyword>
<evidence type="ECO:0000256" key="2">
    <source>
        <dbReference type="ARBA" id="ARBA00022468"/>
    </source>
</evidence>
<organism evidence="17 18">
    <name type="scientific">Kluyveromyces lactis (strain ATCC 8585 / CBS 2359 / DSM 70799 / NBRC 1267 / NRRL Y-1140 / WM37)</name>
    <name type="common">Yeast</name>
    <name type="synonym">Candida sphaerica</name>
    <dbReference type="NCBI Taxonomy" id="284590"/>
    <lineage>
        <taxon>Eukaryota</taxon>
        <taxon>Fungi</taxon>
        <taxon>Dikarya</taxon>
        <taxon>Ascomycota</taxon>
        <taxon>Saccharomycotina</taxon>
        <taxon>Saccharomycetes</taxon>
        <taxon>Saccharomycetales</taxon>
        <taxon>Saccharomycetaceae</taxon>
        <taxon>Kluyveromyces</taxon>
    </lineage>
</organism>
<dbReference type="SMART" id="SM00320">
    <property type="entry name" value="WD40"/>
    <property type="match status" value="2"/>
</dbReference>
<dbReference type="GO" id="GO:0005096">
    <property type="term" value="F:GTPase activator activity"/>
    <property type="evidence" value="ECO:0007669"/>
    <property type="project" value="UniProtKB-KW"/>
</dbReference>
<comment type="similarity">
    <text evidence="14 15">Belongs to the WD repeat SEC12 family.</text>
</comment>
<dbReference type="GO" id="GO:0003400">
    <property type="term" value="P:regulation of COPII vesicle coating"/>
    <property type="evidence" value="ECO:0007669"/>
    <property type="project" value="UniProtKB-UniRule"/>
</dbReference>
<keyword evidence="4" id="KW-0812">Transmembrane</keyword>
<dbReference type="HOGENOM" id="CLU_308174_0_0_1"/>
<keyword evidence="8 15" id="KW-0653">Protein transport</keyword>
<dbReference type="PaxDb" id="284590-F2Z657"/>
<dbReference type="GO" id="GO:0006888">
    <property type="term" value="P:endoplasmic reticulum to Golgi vesicle-mediated transport"/>
    <property type="evidence" value="ECO:0007669"/>
    <property type="project" value="UniProtKB-UniRule"/>
</dbReference>
<evidence type="ECO:0000256" key="12">
    <source>
        <dbReference type="ARBA" id="ARBA00023136"/>
    </source>
</evidence>
<evidence type="ECO:0000256" key="14">
    <source>
        <dbReference type="ARBA" id="ARBA00061254"/>
    </source>
</evidence>
<dbReference type="Pfam" id="PF00400">
    <property type="entry name" value="WD40"/>
    <property type="match status" value="1"/>
</dbReference>
<keyword evidence="18" id="KW-1185">Reference proteome</keyword>
<dbReference type="KEGG" id="kla:KLLA0_C08723g"/>
<evidence type="ECO:0000313" key="18">
    <source>
        <dbReference type="Proteomes" id="UP000000598"/>
    </source>
</evidence>
<evidence type="ECO:0000256" key="16">
    <source>
        <dbReference type="SAM" id="MobiDB-lite"/>
    </source>
</evidence>
<dbReference type="Gene3D" id="2.130.10.10">
    <property type="entry name" value="YVTN repeat-like/Quinoprotein amine dehydrogenase"/>
    <property type="match status" value="1"/>
</dbReference>
<feature type="region of interest" description="Disordered" evidence="16">
    <location>
        <begin position="603"/>
        <end position="640"/>
    </location>
</feature>
<proteinExistence type="inferred from homology"/>
<reference evidence="17 18" key="1">
    <citation type="journal article" date="2004" name="Nature">
        <title>Genome evolution in yeasts.</title>
        <authorList>
            <consortium name="Genolevures"/>
            <person name="Dujon B."/>
            <person name="Sherman D."/>
            <person name="Fischer G."/>
            <person name="Durrens P."/>
            <person name="Casaregola S."/>
            <person name="Lafontaine I."/>
            <person name="de Montigny J."/>
            <person name="Marck C."/>
            <person name="Neuveglise C."/>
            <person name="Talla E."/>
            <person name="Goffard N."/>
            <person name="Frangeul L."/>
            <person name="Aigle M."/>
            <person name="Anthouard V."/>
            <person name="Babour A."/>
            <person name="Barbe V."/>
            <person name="Barnay S."/>
            <person name="Blanchin S."/>
            <person name="Beckerich J.M."/>
            <person name="Beyne E."/>
            <person name="Bleykasten C."/>
            <person name="Boisrame A."/>
            <person name="Boyer J."/>
            <person name="Cattolico L."/>
            <person name="Confanioleri F."/>
            <person name="de Daruvar A."/>
            <person name="Despons L."/>
            <person name="Fabre E."/>
            <person name="Fairhead C."/>
            <person name="Ferry-Dumazet H."/>
            <person name="Groppi A."/>
            <person name="Hantraye F."/>
            <person name="Hennequin C."/>
            <person name="Jauniaux N."/>
            <person name="Joyet P."/>
            <person name="Kachouri R."/>
            <person name="Kerrest A."/>
            <person name="Koszul R."/>
            <person name="Lemaire M."/>
            <person name="Lesur I."/>
            <person name="Ma L."/>
            <person name="Muller H."/>
            <person name="Nicaud J.M."/>
            <person name="Nikolski M."/>
            <person name="Oztas S."/>
            <person name="Ozier-Kalogeropoulos O."/>
            <person name="Pellenz S."/>
            <person name="Potier S."/>
            <person name="Richard G.F."/>
            <person name="Straub M.L."/>
            <person name="Suleau A."/>
            <person name="Swennene D."/>
            <person name="Tekaia F."/>
            <person name="Wesolowski-Louvel M."/>
            <person name="Westhof E."/>
            <person name="Wirth B."/>
            <person name="Zeniou-Meyer M."/>
            <person name="Zivanovic I."/>
            <person name="Bolotin-Fukuhara M."/>
            <person name="Thierry A."/>
            <person name="Bouchier C."/>
            <person name="Caudron B."/>
            <person name="Scarpelli C."/>
            <person name="Gaillardin C."/>
            <person name="Weissenbach J."/>
            <person name="Wincker P."/>
            <person name="Souciet J.L."/>
        </authorList>
    </citation>
    <scope>NUCLEOTIDE SEQUENCE [LARGE SCALE GENOMIC DNA]</scope>
    <source>
        <strain evidence="18">ATCC 8585 / CBS 2359 / DSM 70799 / NBRC 1267 / NRRL Y-1140 / WM37</strain>
    </source>
</reference>
<dbReference type="Proteomes" id="UP000000598">
    <property type="component" value="Chromosome C"/>
</dbReference>
<keyword evidence="7" id="KW-0931">ER-Golgi transport</keyword>
<comment type="function">
    <text evidence="15">Guanine nucleotide-exchange factor (GEF) required for the formation or budding of transport vesicles from the ER.</text>
</comment>
<dbReference type="GO" id="GO:0005085">
    <property type="term" value="F:guanyl-nucleotide exchange factor activity"/>
    <property type="evidence" value="ECO:0007669"/>
    <property type="project" value="InterPro"/>
</dbReference>
<comment type="subcellular location">
    <subcellularLocation>
        <location evidence="15">Endoplasmic reticulum membrane</location>
        <topology evidence="15">Single-pass type II membrane protein</topology>
    </subcellularLocation>
    <subcellularLocation>
        <location evidence="15">Golgi apparatus membrane</location>
        <topology evidence="15">Single-pass type II membrane protein</topology>
    </subcellularLocation>
</comment>
<dbReference type="PANTHER" id="PTHR23284:SF0">
    <property type="entry name" value="PROLACTIN REGULATORY ELEMENT-BINDING PROTEIN"/>
    <property type="match status" value="1"/>
</dbReference>
<gene>
    <name evidence="17" type="ORF">KLLA0_C08723g</name>
</gene>